<keyword evidence="4" id="KW-0819">tRNA processing</keyword>
<evidence type="ECO:0000256" key="7">
    <source>
        <dbReference type="ARBA" id="ARBA00023014"/>
    </source>
</evidence>
<evidence type="ECO:0000313" key="12">
    <source>
        <dbReference type="Proteomes" id="UP000031512"/>
    </source>
</evidence>
<dbReference type="Proteomes" id="UP000031512">
    <property type="component" value="Chromosome 1"/>
</dbReference>
<dbReference type="KEGG" id="beq:BEWA_033500"/>
<dbReference type="InterPro" id="IPR013917">
    <property type="entry name" value="tRNA_wybutosine-synth"/>
</dbReference>
<dbReference type="SFLD" id="SFLDF00284">
    <property type="entry name" value="tRNA_wybutosine-synthesizing"/>
    <property type="match status" value="1"/>
</dbReference>
<dbReference type="RefSeq" id="XP_004830163.1">
    <property type="nucleotide sequence ID" value="XM_004830106.1"/>
</dbReference>
<protein>
    <recommendedName>
        <fullName evidence="10">Radical SAM core domain-containing protein</fullName>
    </recommendedName>
</protein>
<proteinExistence type="predicted"/>
<name>L0AY39_THEEQ</name>
<dbReference type="PANTHER" id="PTHR13930">
    <property type="entry name" value="S-ADENOSYL-L-METHIONINE-DEPENDENT TRNA 4-DEMETHYLWYOSINE SYNTHASE"/>
    <property type="match status" value="1"/>
</dbReference>
<evidence type="ECO:0000256" key="5">
    <source>
        <dbReference type="ARBA" id="ARBA00022723"/>
    </source>
</evidence>
<dbReference type="InterPro" id="IPR034556">
    <property type="entry name" value="tRNA_wybutosine-synthase"/>
</dbReference>
<feature type="domain" description="Radical SAM core" evidence="10">
    <location>
        <begin position="282"/>
        <end position="536"/>
    </location>
</feature>
<keyword evidence="6" id="KW-0408">Iron</keyword>
<keyword evidence="7" id="KW-0411">Iron-sulfur</keyword>
<dbReference type="VEuPathDB" id="PiroplasmaDB:BEWA_033500"/>
<keyword evidence="12" id="KW-1185">Reference proteome</keyword>
<dbReference type="Gene3D" id="3.20.20.70">
    <property type="entry name" value="Aldolase class I"/>
    <property type="match status" value="1"/>
</dbReference>
<dbReference type="OrthoDB" id="271553at2759"/>
<evidence type="ECO:0000256" key="1">
    <source>
        <dbReference type="ARBA" id="ARBA00001966"/>
    </source>
</evidence>
<evidence type="ECO:0000313" key="11">
    <source>
        <dbReference type="EMBL" id="AFZ80497.1"/>
    </source>
</evidence>
<dbReference type="Pfam" id="PF04055">
    <property type="entry name" value="Radical_SAM"/>
    <property type="match status" value="1"/>
</dbReference>
<keyword evidence="5" id="KW-0479">Metal-binding</keyword>
<evidence type="ECO:0000256" key="8">
    <source>
        <dbReference type="ARBA" id="ARBA00023239"/>
    </source>
</evidence>
<dbReference type="SFLD" id="SFLDS00029">
    <property type="entry name" value="Radical_SAM"/>
    <property type="match status" value="1"/>
</dbReference>
<gene>
    <name evidence="11" type="ORF">BEWA_033500</name>
</gene>
<dbReference type="STRING" id="1537102.L0AY39"/>
<reference evidence="11 12" key="1">
    <citation type="journal article" date="2012" name="BMC Genomics">
        <title>Comparative genomic analysis and phylogenetic position of Theileria equi.</title>
        <authorList>
            <person name="Kappmeyer L.S."/>
            <person name="Thiagarajan M."/>
            <person name="Herndon D.R."/>
            <person name="Ramsay J.D."/>
            <person name="Caler E."/>
            <person name="Djikeng A."/>
            <person name="Gillespie J.J."/>
            <person name="Lau A.O."/>
            <person name="Roalson E.H."/>
            <person name="Silva J.C."/>
            <person name="Silva M.G."/>
            <person name="Suarez C.E."/>
            <person name="Ueti M.W."/>
            <person name="Nene V.M."/>
            <person name="Mealey R.H."/>
            <person name="Knowles D.P."/>
            <person name="Brayton K.A."/>
        </authorList>
    </citation>
    <scope>NUCLEOTIDE SEQUENCE [LARGE SCALE GENOMIC DNA]</scope>
    <source>
        <strain evidence="11 12">WA</strain>
    </source>
</reference>
<dbReference type="AlphaFoldDB" id="L0AY39"/>
<keyword evidence="2" id="KW-0004">4Fe-4S</keyword>
<comment type="cofactor">
    <cofactor evidence="1">
        <name>[4Fe-4S] cluster</name>
        <dbReference type="ChEBI" id="CHEBI:49883"/>
    </cofactor>
</comment>
<dbReference type="SUPFAM" id="SSF102114">
    <property type="entry name" value="Radical SAM enzymes"/>
    <property type="match status" value="1"/>
</dbReference>
<evidence type="ECO:0000259" key="10">
    <source>
        <dbReference type="PROSITE" id="PS51918"/>
    </source>
</evidence>
<evidence type="ECO:0000256" key="6">
    <source>
        <dbReference type="ARBA" id="ARBA00023004"/>
    </source>
</evidence>
<sequence length="613" mass="70725">MTISFSSLITIIFSNRNEEGYESEKLAGEIAAECLSLDYRCRCLPLNSLVTFKPQNSENGSLSSSSIDGTSCELLNILKDKNGHGQETFHTVVFIFDNLDHNPAIKELENTLNDWSTDFRVDKSLLSGLHFDFVILGDYHQSNHGDSNYIFTLRRLLISLGSNPLHPNDFYLNPGDIGKIISLVDQIREAQNTFIESFSTKNNYKKREDSDYEDNTVDSDDDSEVDIENLGQAEQKMVSDKQRKQLIKQGYKLIGDHSAVKLCRWTKARVRGHGGCYKHTFYGINSNQCMEMTPSLACANKCVFCWRHHTNPVSTRWKWEADDPKFILNESINAHLRLIKELKGIFDTKMERFNEAMRIRHCALSLVGEPIMYPKINELLSELHQHEISTFLVTNAQFPKEIENLIPVTQLYVSIDASDKQSLENIDRPLFRDFWERFVKCIELLKNRKERTVFRLTMVRNFNMSEQRTEIEGYANLMKLGEPDFVEIKAVTFCGTVHDNAITMKNVPWHDEIVEFAKALIDISDYTREHYEIACEHRHSCCILIAKKSYFVNGKWKTWIDYPLFHKLATSGEEFSGIDYSCETPSWALFGSPEQGFDPVDTRIYTKGRHKLN</sequence>
<keyword evidence="3" id="KW-0949">S-adenosyl-L-methionine</keyword>
<dbReference type="GO" id="GO:0102521">
    <property type="term" value="F:tRNA-4-demethylwyosine synthase activity"/>
    <property type="evidence" value="ECO:0007669"/>
    <property type="project" value="UniProtKB-EC"/>
</dbReference>
<dbReference type="GeneID" id="15803492"/>
<dbReference type="InterPro" id="IPR013785">
    <property type="entry name" value="Aldolase_TIM"/>
</dbReference>
<dbReference type="PANTHER" id="PTHR13930:SF0">
    <property type="entry name" value="S-ADENOSYL-L-METHIONINE-DEPENDENT TRNA 4-DEMETHYLWYOSINE SYNTHASE TYW1-RELATED"/>
    <property type="match status" value="1"/>
</dbReference>
<comment type="catalytic activity">
    <reaction evidence="9">
        <text>N(1)-methylguanosine(37) in tRNA(Phe) + pyruvate + S-adenosyl-L-methionine = 4-demethylwyosine(37) in tRNA(Phe) + 5'-deoxyadenosine + L-methionine + CO2 + H2O</text>
        <dbReference type="Rhea" id="RHEA:36347"/>
        <dbReference type="Rhea" id="RHEA-COMP:10164"/>
        <dbReference type="Rhea" id="RHEA-COMP:10165"/>
        <dbReference type="ChEBI" id="CHEBI:15361"/>
        <dbReference type="ChEBI" id="CHEBI:15377"/>
        <dbReference type="ChEBI" id="CHEBI:16526"/>
        <dbReference type="ChEBI" id="CHEBI:17319"/>
        <dbReference type="ChEBI" id="CHEBI:57844"/>
        <dbReference type="ChEBI" id="CHEBI:59789"/>
        <dbReference type="ChEBI" id="CHEBI:64315"/>
        <dbReference type="ChEBI" id="CHEBI:73542"/>
        <dbReference type="EC" id="4.1.3.44"/>
    </reaction>
</comment>
<dbReference type="InterPro" id="IPR007197">
    <property type="entry name" value="rSAM"/>
</dbReference>
<dbReference type="Pfam" id="PF08608">
    <property type="entry name" value="Wyosine_form"/>
    <property type="match status" value="1"/>
</dbReference>
<dbReference type="CDD" id="cd01335">
    <property type="entry name" value="Radical_SAM"/>
    <property type="match status" value="1"/>
</dbReference>
<dbReference type="PROSITE" id="PS51918">
    <property type="entry name" value="RADICAL_SAM"/>
    <property type="match status" value="1"/>
</dbReference>
<evidence type="ECO:0000256" key="9">
    <source>
        <dbReference type="ARBA" id="ARBA00049466"/>
    </source>
</evidence>
<dbReference type="InterPro" id="IPR058240">
    <property type="entry name" value="rSAM_sf"/>
</dbReference>
<dbReference type="GO" id="GO:0051539">
    <property type="term" value="F:4 iron, 4 sulfur cluster binding"/>
    <property type="evidence" value="ECO:0007669"/>
    <property type="project" value="UniProtKB-KW"/>
</dbReference>
<evidence type="ECO:0000256" key="2">
    <source>
        <dbReference type="ARBA" id="ARBA00022485"/>
    </source>
</evidence>
<accession>L0AY39</accession>
<evidence type="ECO:0000256" key="3">
    <source>
        <dbReference type="ARBA" id="ARBA00022691"/>
    </source>
</evidence>
<dbReference type="GO" id="GO:0031591">
    <property type="term" value="P:wybutosine biosynthetic process"/>
    <property type="evidence" value="ECO:0007669"/>
    <property type="project" value="TreeGrafter"/>
</dbReference>
<organism evidence="11 12">
    <name type="scientific">Theileria equi strain WA</name>
    <dbReference type="NCBI Taxonomy" id="1537102"/>
    <lineage>
        <taxon>Eukaryota</taxon>
        <taxon>Sar</taxon>
        <taxon>Alveolata</taxon>
        <taxon>Apicomplexa</taxon>
        <taxon>Aconoidasida</taxon>
        <taxon>Piroplasmida</taxon>
        <taxon>Theileriidae</taxon>
        <taxon>Theileria</taxon>
    </lineage>
</organism>
<dbReference type="GO" id="GO:0046872">
    <property type="term" value="F:metal ion binding"/>
    <property type="evidence" value="ECO:0007669"/>
    <property type="project" value="UniProtKB-KW"/>
</dbReference>
<dbReference type="SFLD" id="SFLDG01071">
    <property type="entry name" value="tRNA_wybutosine-synthesizing"/>
    <property type="match status" value="1"/>
</dbReference>
<keyword evidence="8" id="KW-0456">Lyase</keyword>
<evidence type="ECO:0000256" key="4">
    <source>
        <dbReference type="ARBA" id="ARBA00022694"/>
    </source>
</evidence>
<dbReference type="eggNOG" id="KOG1160">
    <property type="taxonomic scope" value="Eukaryota"/>
</dbReference>
<dbReference type="EMBL" id="CP001669">
    <property type="protein sequence ID" value="AFZ80497.1"/>
    <property type="molecule type" value="Genomic_DNA"/>
</dbReference>